<dbReference type="Proteomes" id="UP001174694">
    <property type="component" value="Unassembled WGS sequence"/>
</dbReference>
<sequence>MSHQGTSKDGLLAPFPLPDPQKHTLRNFVFNIWSPDELGYRCGRVVSVSIVEFLRAPIHDITRENISMEALHRCLERNNLTPDNGRILGWCPGVPPRFIRIDSSDDLWSLIEQVSDTDRLGAGRMPTVLLMVLREHLPDPDPARIAVPSVYTSPLPGVERESDPSAGRNADSDGDTRMQSLSPPSSDPRAGRSRQVSIKDVTMRSGSPPDSSPPPFILNPGEKNLQATSAARELSLRIKELFGTGTYSTFMPTARSVPPSPKLPTSQAEPAPTQPLLAGRSPSPPVRRPSSPYRAERPTSRPFPPRLPIWRQVATRAPAREKRDKKPVNKGKQPEGPVQPAEPAEPKKQEDVGDAAIDEEVLLSSSDVLNTLDDIARAKFDMICEFLLFNPAGEEWKKGKRLKHTKKTLTHAQIFGAVLSLLPTLNDCPGAFLADEPGMGKTWTYYGQIVLRYLLRQSRDSVKNGEAGHIFDAAPGPCPKASTQWGIDCYCKGRLAKSLADNMAYGPNLVVTLPANVEQALQMAEDFLGGPFKAYLQHATSKRRITLLEKSKLSSAVRVEDQGVADGEKTSTILLTPRKGVDHVVLIYSSAGMRNLEKDFSRDINAPLGGGRTGSKQERVTCLLPGYVCLDECHEYTTSQTPVIRMLTKLKSHITPSPGKPFFTLFCTGTPFGKGPGDALHPLALLERQSWSTKASPMFCARAQTVRGLAHAFYRLTQRPATDADHSKKSADRQYFCKDWRKIMTQVMTRRLFHSRIAGVPVSGREPVPPRVVECDIPAQYLDDITELAESARKHIQAEAPRLGQDEDTVVEREKHNAHIVKVRLTATFPALAPFLREEGVDASLRSEAITQYMQNFKESPYWGLLPRIIQDSAKAAELENVIIQARNDRELLDGRSYRKKMLVFSEIPAEAAFTYAFLLWLQETKHRHRDLRVEFLHEGVRADKRNHIVKKFSEARVGSTNVLVSTVRLASTGLNLQAANYVVMMSPCWLLSHQTQAFARVDRNGQKLAVHPVLLTCPGNPIDRGILSRQAALSTLGVDKDQDVPMADDTQDTPVPDSMDVDDLKGSS</sequence>
<gene>
    <name evidence="6" type="ORF">NKR23_g11984</name>
</gene>
<dbReference type="AlphaFoldDB" id="A0AA38RFV2"/>
<dbReference type="InterPro" id="IPR049730">
    <property type="entry name" value="SNF2/RAD54-like_C"/>
</dbReference>
<dbReference type="GO" id="GO:0005524">
    <property type="term" value="F:ATP binding"/>
    <property type="evidence" value="ECO:0007669"/>
    <property type="project" value="UniProtKB-KW"/>
</dbReference>
<organism evidence="6 7">
    <name type="scientific">Pleurostoma richardsiae</name>
    <dbReference type="NCBI Taxonomy" id="41990"/>
    <lineage>
        <taxon>Eukaryota</taxon>
        <taxon>Fungi</taxon>
        <taxon>Dikarya</taxon>
        <taxon>Ascomycota</taxon>
        <taxon>Pezizomycotina</taxon>
        <taxon>Sordariomycetes</taxon>
        <taxon>Sordariomycetidae</taxon>
        <taxon>Calosphaeriales</taxon>
        <taxon>Pleurostomataceae</taxon>
        <taxon>Pleurostoma</taxon>
    </lineage>
</organism>
<proteinExistence type="predicted"/>
<feature type="region of interest" description="Disordered" evidence="4">
    <location>
        <begin position="249"/>
        <end position="351"/>
    </location>
</feature>
<keyword evidence="1" id="KW-0547">Nucleotide-binding</keyword>
<name>A0AA38RFV2_9PEZI</name>
<dbReference type="InterPro" id="IPR001650">
    <property type="entry name" value="Helicase_C-like"/>
</dbReference>
<dbReference type="EMBL" id="JANBVO010000077">
    <property type="protein sequence ID" value="KAJ9130873.1"/>
    <property type="molecule type" value="Genomic_DNA"/>
</dbReference>
<dbReference type="GO" id="GO:0006281">
    <property type="term" value="P:DNA repair"/>
    <property type="evidence" value="ECO:0007669"/>
    <property type="project" value="TreeGrafter"/>
</dbReference>
<dbReference type="GO" id="GO:0005634">
    <property type="term" value="C:nucleus"/>
    <property type="evidence" value="ECO:0007669"/>
    <property type="project" value="TreeGrafter"/>
</dbReference>
<evidence type="ECO:0000256" key="2">
    <source>
        <dbReference type="ARBA" id="ARBA00022801"/>
    </source>
</evidence>
<keyword evidence="3" id="KW-0067">ATP-binding</keyword>
<dbReference type="GO" id="GO:0016787">
    <property type="term" value="F:hydrolase activity"/>
    <property type="evidence" value="ECO:0007669"/>
    <property type="project" value="UniProtKB-KW"/>
</dbReference>
<dbReference type="InterPro" id="IPR027417">
    <property type="entry name" value="P-loop_NTPase"/>
</dbReference>
<dbReference type="CDD" id="cd18793">
    <property type="entry name" value="SF2_C_SNF"/>
    <property type="match status" value="1"/>
</dbReference>
<dbReference type="SUPFAM" id="SSF52540">
    <property type="entry name" value="P-loop containing nucleoside triphosphate hydrolases"/>
    <property type="match status" value="2"/>
</dbReference>
<keyword evidence="7" id="KW-1185">Reference proteome</keyword>
<evidence type="ECO:0000259" key="5">
    <source>
        <dbReference type="PROSITE" id="PS51194"/>
    </source>
</evidence>
<dbReference type="PROSITE" id="PS51194">
    <property type="entry name" value="HELICASE_CTER"/>
    <property type="match status" value="1"/>
</dbReference>
<feature type="region of interest" description="Disordered" evidence="4">
    <location>
        <begin position="143"/>
        <end position="222"/>
    </location>
</feature>
<keyword evidence="2" id="KW-0378">Hydrolase</keyword>
<feature type="compositionally biased region" description="Basic and acidic residues" evidence="4">
    <location>
        <begin position="318"/>
        <end position="327"/>
    </location>
</feature>
<comment type="caution">
    <text evidence="6">The sequence shown here is derived from an EMBL/GenBank/DDBJ whole genome shotgun (WGS) entry which is preliminary data.</text>
</comment>
<reference evidence="6" key="1">
    <citation type="submission" date="2022-07" db="EMBL/GenBank/DDBJ databases">
        <title>Fungi with potential for degradation of polypropylene.</title>
        <authorList>
            <person name="Gostincar C."/>
        </authorList>
    </citation>
    <scope>NUCLEOTIDE SEQUENCE</scope>
    <source>
        <strain evidence="6">EXF-13308</strain>
    </source>
</reference>
<dbReference type="PANTHER" id="PTHR45626">
    <property type="entry name" value="TRANSCRIPTION TERMINATION FACTOR 2-RELATED"/>
    <property type="match status" value="1"/>
</dbReference>
<evidence type="ECO:0000313" key="6">
    <source>
        <dbReference type="EMBL" id="KAJ9130873.1"/>
    </source>
</evidence>
<dbReference type="InterPro" id="IPR050628">
    <property type="entry name" value="SNF2_RAD54_helicase_TF"/>
</dbReference>
<dbReference type="GO" id="GO:0008094">
    <property type="term" value="F:ATP-dependent activity, acting on DNA"/>
    <property type="evidence" value="ECO:0007669"/>
    <property type="project" value="TreeGrafter"/>
</dbReference>
<dbReference type="Gene3D" id="3.40.50.300">
    <property type="entry name" value="P-loop containing nucleotide triphosphate hydrolases"/>
    <property type="match status" value="1"/>
</dbReference>
<feature type="domain" description="Helicase C-terminal" evidence="5">
    <location>
        <begin position="878"/>
        <end position="1053"/>
    </location>
</feature>
<dbReference type="SMART" id="SM00490">
    <property type="entry name" value="HELICc"/>
    <property type="match status" value="1"/>
</dbReference>
<evidence type="ECO:0000256" key="3">
    <source>
        <dbReference type="ARBA" id="ARBA00022840"/>
    </source>
</evidence>
<evidence type="ECO:0000313" key="7">
    <source>
        <dbReference type="Proteomes" id="UP001174694"/>
    </source>
</evidence>
<dbReference type="Pfam" id="PF00271">
    <property type="entry name" value="Helicase_C"/>
    <property type="match status" value="1"/>
</dbReference>
<protein>
    <recommendedName>
        <fullName evidence="5">Helicase C-terminal domain-containing protein</fullName>
    </recommendedName>
</protein>
<evidence type="ECO:0000256" key="4">
    <source>
        <dbReference type="SAM" id="MobiDB-lite"/>
    </source>
</evidence>
<feature type="region of interest" description="Disordered" evidence="4">
    <location>
        <begin position="1039"/>
        <end position="1069"/>
    </location>
</feature>
<accession>A0AA38RFV2</accession>
<evidence type="ECO:0000256" key="1">
    <source>
        <dbReference type="ARBA" id="ARBA00022741"/>
    </source>
</evidence>